<dbReference type="PANTHER" id="PTHR30417">
    <property type="entry name" value="N-ACETYLMURAMOYL-L-ALANINE AMIDASE AMID"/>
    <property type="match status" value="1"/>
</dbReference>
<feature type="domain" description="N-acetylmuramoyl-L-alanine amidase" evidence="5">
    <location>
        <begin position="11"/>
        <end position="148"/>
    </location>
</feature>
<gene>
    <name evidence="6" type="ORF">MNBD_ALPHA08-1128</name>
</gene>
<evidence type="ECO:0000256" key="1">
    <source>
        <dbReference type="ARBA" id="ARBA00001561"/>
    </source>
</evidence>
<dbReference type="CDD" id="cd06583">
    <property type="entry name" value="PGRP"/>
    <property type="match status" value="1"/>
</dbReference>
<evidence type="ECO:0000256" key="3">
    <source>
        <dbReference type="ARBA" id="ARBA00022801"/>
    </source>
</evidence>
<dbReference type="GO" id="GO:0008745">
    <property type="term" value="F:N-acetylmuramoyl-L-alanine amidase activity"/>
    <property type="evidence" value="ECO:0007669"/>
    <property type="project" value="UniProtKB-EC"/>
</dbReference>
<dbReference type="GO" id="GO:0071555">
    <property type="term" value="P:cell wall organization"/>
    <property type="evidence" value="ECO:0007669"/>
    <property type="project" value="UniProtKB-KW"/>
</dbReference>
<proteinExistence type="predicted"/>
<keyword evidence="3 6" id="KW-0378">Hydrolase</keyword>
<dbReference type="PANTHER" id="PTHR30417:SF1">
    <property type="entry name" value="N-ACETYLMURAMOYL-L-ALANINE AMIDASE AMID"/>
    <property type="match status" value="1"/>
</dbReference>
<dbReference type="InterPro" id="IPR051206">
    <property type="entry name" value="NAMLAA_amidase_2"/>
</dbReference>
<evidence type="ECO:0000313" key="6">
    <source>
        <dbReference type="EMBL" id="VAW00578.1"/>
    </source>
</evidence>
<sequence>MIRTKLPHTWCPSANFGERKAPVDLLLMHYTGMKSGAAAVNWLCNEESGVSCHYLVDVDGAITQMVCESKRAWHAGKSCWQGVKDINSCSVGIEVQNAGPSENFPDFPDVQMAAVIELSKDIITRHAIELERVLGHSDVAPGRKIDPGEKFPWELLAVNGVGVWPRL</sequence>
<comment type="catalytic activity">
    <reaction evidence="1">
        <text>Hydrolyzes the link between N-acetylmuramoyl residues and L-amino acid residues in certain cell-wall glycopeptides.</text>
        <dbReference type="EC" id="3.5.1.28"/>
    </reaction>
</comment>
<evidence type="ECO:0000259" key="5">
    <source>
        <dbReference type="SMART" id="SM00644"/>
    </source>
</evidence>
<dbReference type="InterPro" id="IPR036505">
    <property type="entry name" value="Amidase/PGRP_sf"/>
</dbReference>
<dbReference type="EMBL" id="UOEC01000177">
    <property type="protein sequence ID" value="VAW00578.1"/>
    <property type="molecule type" value="Genomic_DNA"/>
</dbReference>
<dbReference type="GO" id="GO:0019867">
    <property type="term" value="C:outer membrane"/>
    <property type="evidence" value="ECO:0007669"/>
    <property type="project" value="TreeGrafter"/>
</dbReference>
<protein>
    <recommendedName>
        <fullName evidence="2">N-acetylmuramoyl-L-alanine amidase</fullName>
        <ecNumber evidence="2">3.5.1.28</ecNumber>
    </recommendedName>
</protein>
<dbReference type="SMART" id="SM00644">
    <property type="entry name" value="Ami_2"/>
    <property type="match status" value="1"/>
</dbReference>
<name>A0A3B0S6L1_9ZZZZ</name>
<dbReference type="SUPFAM" id="SSF55846">
    <property type="entry name" value="N-acetylmuramoyl-L-alanine amidase-like"/>
    <property type="match status" value="1"/>
</dbReference>
<organism evidence="6">
    <name type="scientific">hydrothermal vent metagenome</name>
    <dbReference type="NCBI Taxonomy" id="652676"/>
    <lineage>
        <taxon>unclassified sequences</taxon>
        <taxon>metagenomes</taxon>
        <taxon>ecological metagenomes</taxon>
    </lineage>
</organism>
<evidence type="ECO:0000256" key="2">
    <source>
        <dbReference type="ARBA" id="ARBA00011901"/>
    </source>
</evidence>
<dbReference type="AlphaFoldDB" id="A0A3B0S6L1"/>
<dbReference type="Pfam" id="PF01510">
    <property type="entry name" value="Amidase_2"/>
    <property type="match status" value="1"/>
</dbReference>
<dbReference type="EC" id="3.5.1.28" evidence="2"/>
<dbReference type="GO" id="GO:0009254">
    <property type="term" value="P:peptidoglycan turnover"/>
    <property type="evidence" value="ECO:0007669"/>
    <property type="project" value="TreeGrafter"/>
</dbReference>
<dbReference type="GO" id="GO:0009253">
    <property type="term" value="P:peptidoglycan catabolic process"/>
    <property type="evidence" value="ECO:0007669"/>
    <property type="project" value="InterPro"/>
</dbReference>
<keyword evidence="4" id="KW-0961">Cell wall biogenesis/degradation</keyword>
<dbReference type="InterPro" id="IPR002502">
    <property type="entry name" value="Amidase_domain"/>
</dbReference>
<accession>A0A3B0S6L1</accession>
<reference evidence="6" key="1">
    <citation type="submission" date="2018-06" db="EMBL/GenBank/DDBJ databases">
        <authorList>
            <person name="Zhirakovskaya E."/>
        </authorList>
    </citation>
    <scope>NUCLEOTIDE SEQUENCE</scope>
</reference>
<evidence type="ECO:0000256" key="4">
    <source>
        <dbReference type="ARBA" id="ARBA00023316"/>
    </source>
</evidence>
<dbReference type="Gene3D" id="3.40.80.10">
    <property type="entry name" value="Peptidoglycan recognition protein-like"/>
    <property type="match status" value="1"/>
</dbReference>